<comment type="subcellular location">
    <subcellularLocation>
        <location evidence="1 10">Cytoplasm</location>
    </subcellularLocation>
</comment>
<dbReference type="Pfam" id="PF02768">
    <property type="entry name" value="DNA_pol3_beta_3"/>
    <property type="match status" value="1"/>
</dbReference>
<comment type="caution">
    <text evidence="14">The sequence shown here is derived from an EMBL/GenBank/DDBJ whole genome shotgun (WGS) entry which is preliminary data.</text>
</comment>
<comment type="function">
    <text evidence="10">Confers DNA tethering and processivity to DNA polymerases and other proteins. Acts as a clamp, forming a ring around DNA (a reaction catalyzed by the clamp-loading complex) which diffuses in an ATP-independent manner freely and bidirectionally along dsDNA. Initially characterized for its ability to contact the catalytic subunit of DNA polymerase III (Pol III), a complex, multichain enzyme responsible for most of the replicative synthesis in bacteria; Pol III exhibits 3'-5' exonuclease proofreading activity. The beta chain is required for initiation of replication as well as for processivity of DNA replication.</text>
</comment>
<dbReference type="InterPro" id="IPR022635">
    <property type="entry name" value="DNA_polIII_beta_C"/>
</dbReference>
<dbReference type="PIRSF" id="PIRSF000804">
    <property type="entry name" value="DNA_pol_III_b"/>
    <property type="match status" value="1"/>
</dbReference>
<dbReference type="CDD" id="cd00140">
    <property type="entry name" value="beta_clamp"/>
    <property type="match status" value="1"/>
</dbReference>
<dbReference type="Gene3D" id="3.70.10.10">
    <property type="match status" value="1"/>
</dbReference>
<dbReference type="InterPro" id="IPR022634">
    <property type="entry name" value="DNA_polIII_beta_N"/>
</dbReference>
<evidence type="ECO:0000256" key="10">
    <source>
        <dbReference type="PIRNR" id="PIRNR000804"/>
    </source>
</evidence>
<accession>A0ABU3BP75</accession>
<dbReference type="Pfam" id="PF02767">
    <property type="entry name" value="DNA_pol3_beta_2"/>
    <property type="match status" value="1"/>
</dbReference>
<evidence type="ECO:0000256" key="5">
    <source>
        <dbReference type="ARBA" id="ARBA00022679"/>
    </source>
</evidence>
<reference evidence="14 15" key="1">
    <citation type="submission" date="2023-09" db="EMBL/GenBank/DDBJ databases">
        <authorList>
            <person name="Rey-Velasco X."/>
        </authorList>
    </citation>
    <scope>NUCLEOTIDE SEQUENCE [LARGE SCALE GENOMIC DNA]</scope>
    <source>
        <strain evidence="14 15">F394</strain>
    </source>
</reference>
<dbReference type="Proteomes" id="UP001267426">
    <property type="component" value="Unassembled WGS sequence"/>
</dbReference>
<feature type="domain" description="DNA polymerase III beta sliding clamp central" evidence="12">
    <location>
        <begin position="137"/>
        <end position="245"/>
    </location>
</feature>
<protein>
    <recommendedName>
        <fullName evidence="3 10">Beta sliding clamp</fullName>
    </recommendedName>
</protein>
<dbReference type="InterPro" id="IPR022637">
    <property type="entry name" value="DNA_polIII_beta_cen"/>
</dbReference>
<dbReference type="GO" id="GO:0003887">
    <property type="term" value="F:DNA-directed DNA polymerase activity"/>
    <property type="evidence" value="ECO:0007669"/>
    <property type="project" value="UniProtKB-EC"/>
</dbReference>
<comment type="subunit">
    <text evidence="10">Forms a ring-shaped head-to-tail homodimer around DNA.</text>
</comment>
<keyword evidence="5 10" id="KW-0808">Transferase</keyword>
<comment type="similarity">
    <text evidence="2 10">Belongs to the beta sliding clamp family.</text>
</comment>
<dbReference type="PANTHER" id="PTHR30478">
    <property type="entry name" value="DNA POLYMERASE III SUBUNIT BETA"/>
    <property type="match status" value="1"/>
</dbReference>
<dbReference type="SUPFAM" id="SSF55979">
    <property type="entry name" value="DNA clamp"/>
    <property type="match status" value="3"/>
</dbReference>
<evidence type="ECO:0000256" key="2">
    <source>
        <dbReference type="ARBA" id="ARBA00010752"/>
    </source>
</evidence>
<keyword evidence="7 10" id="KW-0235">DNA replication</keyword>
<evidence type="ECO:0000256" key="6">
    <source>
        <dbReference type="ARBA" id="ARBA00022695"/>
    </source>
</evidence>
<dbReference type="PANTHER" id="PTHR30478:SF0">
    <property type="entry name" value="BETA SLIDING CLAMP"/>
    <property type="match status" value="1"/>
</dbReference>
<feature type="domain" description="DNA polymerase III beta sliding clamp N-terminal" evidence="11">
    <location>
        <begin position="1"/>
        <end position="124"/>
    </location>
</feature>
<keyword evidence="8 10" id="KW-0239">DNA-directed DNA polymerase</keyword>
<evidence type="ECO:0000259" key="12">
    <source>
        <dbReference type="Pfam" id="PF02767"/>
    </source>
</evidence>
<evidence type="ECO:0000259" key="13">
    <source>
        <dbReference type="Pfam" id="PF02768"/>
    </source>
</evidence>
<evidence type="ECO:0000313" key="15">
    <source>
        <dbReference type="Proteomes" id="UP001267426"/>
    </source>
</evidence>
<dbReference type="SMART" id="SM00480">
    <property type="entry name" value="POL3Bc"/>
    <property type="match status" value="1"/>
</dbReference>
<dbReference type="EMBL" id="JAVRHT010000008">
    <property type="protein sequence ID" value="MDT0631073.1"/>
    <property type="molecule type" value="Genomic_DNA"/>
</dbReference>
<evidence type="ECO:0000256" key="4">
    <source>
        <dbReference type="ARBA" id="ARBA00022490"/>
    </source>
</evidence>
<dbReference type="InterPro" id="IPR001001">
    <property type="entry name" value="DNA_polIII_beta"/>
</dbReference>
<keyword evidence="4 10" id="KW-0963">Cytoplasm</keyword>
<gene>
    <name evidence="14" type="primary">dnaN</name>
    <name evidence="14" type="ORF">RM540_04860</name>
</gene>
<dbReference type="NCBIfam" id="TIGR00663">
    <property type="entry name" value="dnan"/>
    <property type="match status" value="1"/>
</dbReference>
<evidence type="ECO:0000256" key="9">
    <source>
        <dbReference type="ARBA" id="ARBA00023125"/>
    </source>
</evidence>
<name>A0ABU3BP75_9BACT</name>
<feature type="domain" description="DNA polymerase III beta sliding clamp C-terminal" evidence="13">
    <location>
        <begin position="249"/>
        <end position="365"/>
    </location>
</feature>
<dbReference type="Gene3D" id="3.10.150.10">
    <property type="entry name" value="DNA Polymerase III, subunit A, domain 2"/>
    <property type="match status" value="1"/>
</dbReference>
<dbReference type="InterPro" id="IPR046938">
    <property type="entry name" value="DNA_clamp_sf"/>
</dbReference>
<keyword evidence="9" id="KW-0238">DNA-binding</keyword>
<sequence length="376" mass="40494">MKFTVSSADLLRALSTAGGAVPSKSTLPILESVLFERDGDALQIAATDLEISIVQRVAVSFEQNGTDEKQRIAVPARRLLDTLRALPDLPVTVATDGEFNVELTTDQGRYKMVGYDGGDYPALPALDDAKVVTADAALVKRAIDKTGFAASKDALRPAMMGVLFQIRPDKSTVVATDGHRLVKLMLDGLTAEEPIDVIVPEKALSLAGKAAGDGEATIRVAQGYVGFDFGDTQVIGRLIEEQYPNYEAVIPVENEKRLTVGREAMLAAVRRVALYSSSMTHQIRLALESDALVVSAEDIERASEAKERVLGDYDADPMEIGFNSQYLQEVLANVDGEDTVFEFSSPNRAGVVSPADPADGEELLMLIMPVMLNTYA</sequence>
<evidence type="ECO:0000256" key="3">
    <source>
        <dbReference type="ARBA" id="ARBA00021035"/>
    </source>
</evidence>
<evidence type="ECO:0000256" key="8">
    <source>
        <dbReference type="ARBA" id="ARBA00022932"/>
    </source>
</evidence>
<dbReference type="Pfam" id="PF00712">
    <property type="entry name" value="DNA_pol3_beta"/>
    <property type="match status" value="1"/>
</dbReference>
<keyword evidence="15" id="KW-1185">Reference proteome</keyword>
<evidence type="ECO:0000313" key="14">
    <source>
        <dbReference type="EMBL" id="MDT0631073.1"/>
    </source>
</evidence>
<evidence type="ECO:0000259" key="11">
    <source>
        <dbReference type="Pfam" id="PF00712"/>
    </source>
</evidence>
<proteinExistence type="inferred from homology"/>
<dbReference type="RefSeq" id="WP_311662414.1">
    <property type="nucleotide sequence ID" value="NZ_JAVRHT010000008.1"/>
</dbReference>
<keyword evidence="6 10" id="KW-0548">Nucleotidyltransferase</keyword>
<evidence type="ECO:0000256" key="1">
    <source>
        <dbReference type="ARBA" id="ARBA00004496"/>
    </source>
</evidence>
<evidence type="ECO:0000256" key="7">
    <source>
        <dbReference type="ARBA" id="ARBA00022705"/>
    </source>
</evidence>
<organism evidence="14 15">
    <name type="scientific">Rubrivirga litoralis</name>
    <dbReference type="NCBI Taxonomy" id="3075598"/>
    <lineage>
        <taxon>Bacteria</taxon>
        <taxon>Pseudomonadati</taxon>
        <taxon>Rhodothermota</taxon>
        <taxon>Rhodothermia</taxon>
        <taxon>Rhodothermales</taxon>
        <taxon>Rubricoccaceae</taxon>
        <taxon>Rubrivirga</taxon>
    </lineage>
</organism>